<dbReference type="GO" id="GO:0005739">
    <property type="term" value="C:mitochondrion"/>
    <property type="evidence" value="ECO:0007669"/>
    <property type="project" value="TreeGrafter"/>
</dbReference>
<protein>
    <recommendedName>
        <fullName evidence="5">Alpha-methylacyl-CoA racemase</fullName>
    </recommendedName>
</protein>
<dbReference type="SUPFAM" id="SSF89796">
    <property type="entry name" value="CoA-transferase family III (CaiB/BaiF)"/>
    <property type="match status" value="1"/>
</dbReference>
<dbReference type="PANTHER" id="PTHR48228">
    <property type="entry name" value="SUCCINYL-COA--D-CITRAMALATE COA-TRANSFERASE"/>
    <property type="match status" value="1"/>
</dbReference>
<gene>
    <name evidence="3" type="ORF">PV328_005706</name>
</gene>
<dbReference type="Gene3D" id="3.30.1540.10">
    <property type="entry name" value="formyl-coa transferase, domain 3"/>
    <property type="match status" value="1"/>
</dbReference>
<dbReference type="InterPro" id="IPR050509">
    <property type="entry name" value="CoA-transferase_III"/>
</dbReference>
<accession>A0AA39FN03</accession>
<dbReference type="InterPro" id="IPR044855">
    <property type="entry name" value="CoA-Trfase_III_dom3_sf"/>
</dbReference>
<evidence type="ECO:0000313" key="3">
    <source>
        <dbReference type="EMBL" id="KAK0172381.1"/>
    </source>
</evidence>
<comment type="similarity">
    <text evidence="1">Belongs to the CoA-transferase III family.</text>
</comment>
<dbReference type="InterPro" id="IPR003673">
    <property type="entry name" value="CoA-Trfase_fam_III"/>
</dbReference>
<evidence type="ECO:0000256" key="2">
    <source>
        <dbReference type="SAM" id="MobiDB-lite"/>
    </source>
</evidence>
<dbReference type="GO" id="GO:0008111">
    <property type="term" value="F:alpha-methylacyl-CoA racemase activity"/>
    <property type="evidence" value="ECO:0007669"/>
    <property type="project" value="TreeGrafter"/>
</dbReference>
<dbReference type="EMBL" id="JAQQBS010000002">
    <property type="protein sequence ID" value="KAK0172381.1"/>
    <property type="molecule type" value="Genomic_DNA"/>
</dbReference>
<feature type="region of interest" description="Disordered" evidence="2">
    <location>
        <begin position="301"/>
        <end position="324"/>
    </location>
</feature>
<evidence type="ECO:0000256" key="1">
    <source>
        <dbReference type="ARBA" id="ARBA00008383"/>
    </source>
</evidence>
<dbReference type="PANTHER" id="PTHR48228:SF5">
    <property type="entry name" value="ALPHA-METHYLACYL-COA RACEMASE"/>
    <property type="match status" value="1"/>
</dbReference>
<evidence type="ECO:0008006" key="5">
    <source>
        <dbReference type="Google" id="ProtNLM"/>
    </source>
</evidence>
<dbReference type="InterPro" id="IPR023606">
    <property type="entry name" value="CoA-Trfase_III_dom_1_sf"/>
</dbReference>
<feature type="compositionally biased region" description="Polar residues" evidence="2">
    <location>
        <begin position="301"/>
        <end position="321"/>
    </location>
</feature>
<reference evidence="3" key="1">
    <citation type="journal article" date="2023" name="bioRxiv">
        <title>Scaffold-level genome assemblies of two parasitoid biocontrol wasps reveal the parthenogenesis mechanism and an associated novel virus.</title>
        <authorList>
            <person name="Inwood S."/>
            <person name="Skelly J."/>
            <person name="Guhlin J."/>
            <person name="Harrop T."/>
            <person name="Goldson S."/>
            <person name="Dearden P."/>
        </authorList>
    </citation>
    <scope>NUCLEOTIDE SEQUENCE</scope>
    <source>
        <strain evidence="3">Irish</strain>
        <tissue evidence="3">Whole body</tissue>
    </source>
</reference>
<sequence>MILADFGASVIRVDKTGVLQRDVLGNGKRSIALNLKSEKGAEIFKKLSDNSDVVIDPFRKGVMEKLKLGPQDLTKSNDKLIYARLTGYGQQGPYSNMAGHDINYLALSGLLSLFGRSGEKPTPPVNFAADFGGGGLICALGIIMALYERTQSQRGQIIDASMVEGTAYVGSWLFRSQKMPGLWGNPRGKNILDTGTHFYDTYETEDGKYMAIGALEPQFYAVLLEKLGLTEDYLPQFNNFEENRKKLSDIFKTKTQNEWNRIFDGTDACVTPVLSLNDAANHMHNKSLKTFSMDENEITIPNPSPRLSRTPGSTKAINHSNPEAGEHSRDILFEYGFNAKEVDDFIKSKVVQQIIKKSKL</sequence>
<keyword evidence="4" id="KW-1185">Reference proteome</keyword>
<proteinExistence type="inferred from homology"/>
<comment type="caution">
    <text evidence="3">The sequence shown here is derived from an EMBL/GenBank/DDBJ whole genome shotgun (WGS) entry which is preliminary data.</text>
</comment>
<evidence type="ECO:0000313" key="4">
    <source>
        <dbReference type="Proteomes" id="UP001168990"/>
    </source>
</evidence>
<dbReference type="Gene3D" id="3.40.50.10540">
    <property type="entry name" value="Crotonobetainyl-coa:carnitine coa-transferase, domain 1"/>
    <property type="match status" value="1"/>
</dbReference>
<dbReference type="Pfam" id="PF02515">
    <property type="entry name" value="CoA_transf_3"/>
    <property type="match status" value="1"/>
</dbReference>
<name>A0AA39FN03_9HYME</name>
<organism evidence="3 4">
    <name type="scientific">Microctonus aethiopoides</name>
    <dbReference type="NCBI Taxonomy" id="144406"/>
    <lineage>
        <taxon>Eukaryota</taxon>
        <taxon>Metazoa</taxon>
        <taxon>Ecdysozoa</taxon>
        <taxon>Arthropoda</taxon>
        <taxon>Hexapoda</taxon>
        <taxon>Insecta</taxon>
        <taxon>Pterygota</taxon>
        <taxon>Neoptera</taxon>
        <taxon>Endopterygota</taxon>
        <taxon>Hymenoptera</taxon>
        <taxon>Apocrita</taxon>
        <taxon>Ichneumonoidea</taxon>
        <taxon>Braconidae</taxon>
        <taxon>Euphorinae</taxon>
        <taxon>Microctonus</taxon>
    </lineage>
</organism>
<dbReference type="AlphaFoldDB" id="A0AA39FN03"/>
<dbReference type="GO" id="GO:0008206">
    <property type="term" value="P:bile acid metabolic process"/>
    <property type="evidence" value="ECO:0007669"/>
    <property type="project" value="TreeGrafter"/>
</dbReference>
<reference evidence="3" key="2">
    <citation type="submission" date="2023-03" db="EMBL/GenBank/DDBJ databases">
        <authorList>
            <person name="Inwood S.N."/>
            <person name="Skelly J.G."/>
            <person name="Guhlin J."/>
            <person name="Harrop T.W.R."/>
            <person name="Goldson S.G."/>
            <person name="Dearden P.K."/>
        </authorList>
    </citation>
    <scope>NUCLEOTIDE SEQUENCE</scope>
    <source>
        <strain evidence="3">Irish</strain>
        <tissue evidence="3">Whole body</tissue>
    </source>
</reference>
<dbReference type="Proteomes" id="UP001168990">
    <property type="component" value="Unassembled WGS sequence"/>
</dbReference>